<dbReference type="RefSeq" id="WP_201856848.1">
    <property type="nucleotide sequence ID" value="NZ_JAERRG010000027.1"/>
</dbReference>
<proteinExistence type="predicted"/>
<reference evidence="1 2" key="1">
    <citation type="submission" date="2021-01" db="EMBL/GenBank/DDBJ databases">
        <title>WGS of actinomycetes isolated from Thailand.</title>
        <authorList>
            <person name="Thawai C."/>
        </authorList>
    </citation>
    <scope>NUCLEOTIDE SEQUENCE [LARGE SCALE GENOMIC DNA]</scope>
    <source>
        <strain evidence="1 2">CA3R110</strain>
    </source>
</reference>
<comment type="caution">
    <text evidence="1">The sequence shown here is derived from an EMBL/GenBank/DDBJ whole genome shotgun (WGS) entry which is preliminary data.</text>
</comment>
<dbReference type="Proteomes" id="UP000621510">
    <property type="component" value="Unassembled WGS sequence"/>
</dbReference>
<dbReference type="EMBL" id="JAERRG010000027">
    <property type="protein sequence ID" value="MBL1119057.1"/>
    <property type="molecule type" value="Genomic_DNA"/>
</dbReference>
<organism evidence="1 2">
    <name type="scientific">Streptomyces endocoffeicus</name>
    <dbReference type="NCBI Taxonomy" id="2898945"/>
    <lineage>
        <taxon>Bacteria</taxon>
        <taxon>Bacillati</taxon>
        <taxon>Actinomycetota</taxon>
        <taxon>Actinomycetes</taxon>
        <taxon>Kitasatosporales</taxon>
        <taxon>Streptomycetaceae</taxon>
        <taxon>Streptomyces</taxon>
    </lineage>
</organism>
<gene>
    <name evidence="1" type="ORF">JK364_42850</name>
</gene>
<sequence length="74" mass="8050">MPARSARVLLARTPVADDDTVTVDEGLVLRALAGCRLQLFRLEDSGYRRYMSNAPELPGEAGPYLDSAIPTSSR</sequence>
<keyword evidence="2" id="KW-1185">Reference proteome</keyword>
<evidence type="ECO:0000313" key="1">
    <source>
        <dbReference type="EMBL" id="MBL1119057.1"/>
    </source>
</evidence>
<name>A0ABS1Q314_9ACTN</name>
<protein>
    <submittedName>
        <fullName evidence="1">Uncharacterized protein</fullName>
    </submittedName>
</protein>
<accession>A0ABS1Q314</accession>
<evidence type="ECO:0000313" key="2">
    <source>
        <dbReference type="Proteomes" id="UP000621510"/>
    </source>
</evidence>